<dbReference type="PANTHER" id="PTHR30482">
    <property type="entry name" value="HIGH-AFFINITY BRANCHED-CHAIN AMINO ACID TRANSPORT SYSTEM PERMEASE"/>
    <property type="match status" value="1"/>
</dbReference>
<protein>
    <submittedName>
        <fullName evidence="7">Branched-chain amino acid ABC transporter permease</fullName>
    </submittedName>
</protein>
<feature type="transmembrane region" description="Helical" evidence="6">
    <location>
        <begin position="205"/>
        <end position="224"/>
    </location>
</feature>
<comment type="subcellular location">
    <subcellularLocation>
        <location evidence="1">Cell membrane</location>
        <topology evidence="1">Multi-pass membrane protein</topology>
    </subcellularLocation>
</comment>
<evidence type="ECO:0000256" key="1">
    <source>
        <dbReference type="ARBA" id="ARBA00004651"/>
    </source>
</evidence>
<dbReference type="InterPro" id="IPR001851">
    <property type="entry name" value="ABC_transp_permease"/>
</dbReference>
<keyword evidence="4 6" id="KW-1133">Transmembrane helix</keyword>
<accession>A0A5J5GJ83</accession>
<evidence type="ECO:0000313" key="7">
    <source>
        <dbReference type="EMBL" id="KAA9008110.1"/>
    </source>
</evidence>
<dbReference type="InterPro" id="IPR043428">
    <property type="entry name" value="LivM-like"/>
</dbReference>
<gene>
    <name evidence="7" type="ORF">F3S47_11430</name>
</gene>
<keyword evidence="8" id="KW-1185">Reference proteome</keyword>
<proteinExistence type="predicted"/>
<evidence type="ECO:0000256" key="3">
    <source>
        <dbReference type="ARBA" id="ARBA00022692"/>
    </source>
</evidence>
<dbReference type="Pfam" id="PF02653">
    <property type="entry name" value="BPD_transp_2"/>
    <property type="match status" value="1"/>
</dbReference>
<evidence type="ECO:0000256" key="2">
    <source>
        <dbReference type="ARBA" id="ARBA00022475"/>
    </source>
</evidence>
<keyword evidence="3 6" id="KW-0812">Transmembrane</keyword>
<feature type="transmembrane region" description="Helical" evidence="6">
    <location>
        <begin position="181"/>
        <end position="199"/>
    </location>
</feature>
<reference evidence="7 8" key="1">
    <citation type="submission" date="2019-09" db="EMBL/GenBank/DDBJ databases">
        <authorList>
            <person name="Park J.-S."/>
            <person name="Choi H.-J."/>
        </authorList>
    </citation>
    <scope>NUCLEOTIDE SEQUENCE [LARGE SCALE GENOMIC DNA]</scope>
    <source>
        <strain evidence="7 8">176SS1-4</strain>
    </source>
</reference>
<keyword evidence="2" id="KW-1003">Cell membrane</keyword>
<evidence type="ECO:0000256" key="4">
    <source>
        <dbReference type="ARBA" id="ARBA00022989"/>
    </source>
</evidence>
<dbReference type="GO" id="GO:0005886">
    <property type="term" value="C:plasma membrane"/>
    <property type="evidence" value="ECO:0007669"/>
    <property type="project" value="UniProtKB-SubCell"/>
</dbReference>
<evidence type="ECO:0000313" key="8">
    <source>
        <dbReference type="Proteomes" id="UP000326554"/>
    </source>
</evidence>
<feature type="transmembrane region" description="Helical" evidence="6">
    <location>
        <begin position="87"/>
        <end position="103"/>
    </location>
</feature>
<dbReference type="Proteomes" id="UP000326554">
    <property type="component" value="Unassembled WGS sequence"/>
</dbReference>
<feature type="transmembrane region" description="Helical" evidence="6">
    <location>
        <begin position="30"/>
        <end position="51"/>
    </location>
</feature>
<dbReference type="GO" id="GO:0015658">
    <property type="term" value="F:branched-chain amino acid transmembrane transporter activity"/>
    <property type="evidence" value="ECO:0007669"/>
    <property type="project" value="InterPro"/>
</dbReference>
<dbReference type="CDD" id="cd06581">
    <property type="entry name" value="TM_PBP1_LivM_like"/>
    <property type="match status" value="1"/>
</dbReference>
<keyword evidence="5 6" id="KW-0472">Membrane</keyword>
<name>A0A5J5GJ83_9RHOB</name>
<evidence type="ECO:0000256" key="5">
    <source>
        <dbReference type="ARBA" id="ARBA00023136"/>
    </source>
</evidence>
<feature type="transmembrane region" description="Helical" evidence="6">
    <location>
        <begin position="131"/>
        <end position="148"/>
    </location>
</feature>
<dbReference type="RefSeq" id="WP_150445394.1">
    <property type="nucleotide sequence ID" value="NZ_VYQE01000003.1"/>
</dbReference>
<sequence length="293" mass="31201">MAYLYFSLALVAVYIGITLLLHLQFGRVGIVNFGVVGFWGLGMYAHGVFMVTLGLPWLVALLLATLLVGLFALALGALVLRLDGQSVLVATLAFATIVLHLVTTEKWLTGGVVGFGTIEYPFDFGAATEPAYLALILAFVAVVLVYALRLDSSAYGRLLSAIRDNEPLAHGLGKPTFRHKLIFFAVTSAGMGLFGGLSASLNQFLTPNMIAPGVTFTAWIALVLGGKDHPWGAIIGVCATVGLFDVFIETFAPIPADYALLVPNIKLMLYGAFLVVIMLYRPSGVLGGYGRRG</sequence>
<feature type="transmembrane region" description="Helical" evidence="6">
    <location>
        <begin position="268"/>
        <end position="289"/>
    </location>
</feature>
<dbReference type="EMBL" id="VYQE01000003">
    <property type="protein sequence ID" value="KAA9008110.1"/>
    <property type="molecule type" value="Genomic_DNA"/>
</dbReference>
<comment type="caution">
    <text evidence="7">The sequence shown here is derived from an EMBL/GenBank/DDBJ whole genome shotgun (WGS) entry which is preliminary data.</text>
</comment>
<feature type="transmembrane region" description="Helical" evidence="6">
    <location>
        <begin position="57"/>
        <end position="80"/>
    </location>
</feature>
<organism evidence="7 8">
    <name type="scientific">Histidinibacterium aquaticum</name>
    <dbReference type="NCBI Taxonomy" id="2613962"/>
    <lineage>
        <taxon>Bacteria</taxon>
        <taxon>Pseudomonadati</taxon>
        <taxon>Pseudomonadota</taxon>
        <taxon>Alphaproteobacteria</taxon>
        <taxon>Rhodobacterales</taxon>
        <taxon>Paracoccaceae</taxon>
        <taxon>Histidinibacterium</taxon>
    </lineage>
</organism>
<dbReference type="AlphaFoldDB" id="A0A5J5GJ83"/>
<feature type="transmembrane region" description="Helical" evidence="6">
    <location>
        <begin position="6"/>
        <end position="23"/>
    </location>
</feature>
<evidence type="ECO:0000256" key="6">
    <source>
        <dbReference type="SAM" id="Phobius"/>
    </source>
</evidence>
<dbReference type="PANTHER" id="PTHR30482:SF1">
    <property type="entry name" value="BRANCHED-CHAIN AMINO ACID TRANSPORT PERMEASE PROTEIN LIVM-RELATED"/>
    <property type="match status" value="1"/>
</dbReference>
<feature type="transmembrane region" description="Helical" evidence="6">
    <location>
        <begin position="231"/>
        <end position="248"/>
    </location>
</feature>